<dbReference type="InterPro" id="IPR008258">
    <property type="entry name" value="Transglycosylase_SLT_dom_1"/>
</dbReference>
<dbReference type="RefSeq" id="WP_181750985.1">
    <property type="nucleotide sequence ID" value="NZ_JACEIQ010000003.1"/>
</dbReference>
<dbReference type="Gene3D" id="1.10.530.10">
    <property type="match status" value="1"/>
</dbReference>
<dbReference type="Pfam" id="PF01464">
    <property type="entry name" value="SLT"/>
    <property type="match status" value="1"/>
</dbReference>
<organism evidence="2 3">
    <name type="scientific">Paenactinomyces guangxiensis</name>
    <dbReference type="NCBI Taxonomy" id="1490290"/>
    <lineage>
        <taxon>Bacteria</taxon>
        <taxon>Bacillati</taxon>
        <taxon>Bacillota</taxon>
        <taxon>Bacilli</taxon>
        <taxon>Bacillales</taxon>
        <taxon>Thermoactinomycetaceae</taxon>
        <taxon>Paenactinomyces</taxon>
    </lineage>
</organism>
<accession>A0A7W1WPL4</accession>
<dbReference type="AlphaFoldDB" id="A0A7W1WPL4"/>
<dbReference type="Proteomes" id="UP000535491">
    <property type="component" value="Unassembled WGS sequence"/>
</dbReference>
<feature type="domain" description="Transglycosylase SLT" evidence="1">
    <location>
        <begin position="165"/>
        <end position="297"/>
    </location>
</feature>
<evidence type="ECO:0000313" key="2">
    <source>
        <dbReference type="EMBL" id="MBA4493749.1"/>
    </source>
</evidence>
<dbReference type="EMBL" id="JACEIQ010000003">
    <property type="protein sequence ID" value="MBA4493749.1"/>
    <property type="molecule type" value="Genomic_DNA"/>
</dbReference>
<evidence type="ECO:0000259" key="1">
    <source>
        <dbReference type="Pfam" id="PF01464"/>
    </source>
</evidence>
<comment type="caution">
    <text evidence="2">The sequence shown here is derived from an EMBL/GenBank/DDBJ whole genome shotgun (WGS) entry which is preliminary data.</text>
</comment>
<gene>
    <name evidence="2" type="ORF">H1191_05460</name>
</gene>
<keyword evidence="3" id="KW-1185">Reference proteome</keyword>
<reference evidence="2 3" key="1">
    <citation type="submission" date="2020-07" db="EMBL/GenBank/DDBJ databases">
        <authorList>
            <person name="Feng H."/>
        </authorList>
    </citation>
    <scope>NUCLEOTIDE SEQUENCE [LARGE SCALE GENOMIC DNA]</scope>
    <source>
        <strain evidence="3">s-10</strain>
    </source>
</reference>
<evidence type="ECO:0000313" key="3">
    <source>
        <dbReference type="Proteomes" id="UP000535491"/>
    </source>
</evidence>
<dbReference type="SUPFAM" id="SSF53955">
    <property type="entry name" value="Lysozyme-like"/>
    <property type="match status" value="1"/>
</dbReference>
<dbReference type="InterPro" id="IPR023346">
    <property type="entry name" value="Lysozyme-like_dom_sf"/>
</dbReference>
<sequence>MTIAQAAKQYRLKRQDSLAFPGVYPFSVTVDMGTHLHRLAVIIFFTFVGVRILGSGEVYAADGGGFNVPRVNDDFTKVKEAPAPKASNSSGGWWEDVKKWVYENIGGGSDEKTPEHTSIIDAASKVKADSESWTFWDAVWTKTFGGDDYMHEYKSDWVKANKVVILEAAKKYDIPPELLAGVAYIEVGGSPLAEDDVAFMCRSMFICSGNKDKTSFGYMSIQVETAAKALGYDYSKLSNNQRAEIIDSLKDPKQSIFIAAKVLSDWRDHDFPGVKGSELTVEQIEMLGARYNAGPNVKGGNEFESGPGGSYGKYISGRINDLRQMLK</sequence>
<protein>
    <submittedName>
        <fullName evidence="2">Transglycosylase SLT domain-containing protein</fullName>
    </submittedName>
</protein>
<name>A0A7W1WPL4_9BACL</name>
<proteinExistence type="predicted"/>